<feature type="zinc finger region" description="C3H1-type" evidence="9">
    <location>
        <begin position="676"/>
        <end position="701"/>
    </location>
</feature>
<proteinExistence type="inferred from homology"/>
<feature type="zinc finger region" description="C3H1-type" evidence="9">
    <location>
        <begin position="775"/>
        <end position="809"/>
    </location>
</feature>
<dbReference type="GO" id="GO:0043488">
    <property type="term" value="P:regulation of mRNA stability"/>
    <property type="evidence" value="ECO:0007669"/>
    <property type="project" value="InterPro"/>
</dbReference>
<sequence length="833" mass="94146">MENLGSEIGQKMRHAVKAKLLELGTGTSSGYVDDELPDYVMIMVANKRSKQQMIEDLTLFLGSNTGEFVNWLHQVLQKLQEVSLPAPAVTPKASKRKSSESSEPTHKKEKRKEKKSKKPVKSQSSNNSKSPEKPKASPVAAPSITDVFANQLIQKAKKTMQSEAAVNVKKRERTPEGDRSDNRTPENDFDIPTITEIAENSVEQTRRKELLELEEIQKKIYQAKRQLRNLTSDESEDEDFINLKADGEDFDEPDVRTEIVDSTRNQAYRNPSPIVFDLPARRVTSSEESEEPPAPKKSSVKERLGSKPAESGNSGKNVISLSANRRSEKEIYIPAFRRREMEKVKEVVAPEPKIRRRESPVEKKREKKEVKVKEAKPSVRQRIGSRVIVAPPKPEVDEEAVEVAVSSVVKIKPRPVVPKGKQANKNLLLRAMAEAQKSTANAMRKSVERERPAKGRVTASKTNILIEVARGNETSREDEYVPTPVIQQQDSDVVYIPQMSCEEIEDSDDAQDGEEDPKRPQFVVTLDGIFKGINADLKKKSLPKSVVSAKERVGEKKVVSVEPRSRDMKKVSPVRKRESPERAKKEEQKMIVEEEEEPSRKRRIRRSPIRFDVEEKKKSAEPVTPKKVRKETPEKEEEKNSKSDDGHTVTIRRIETKKYENLPSLLSSVTVVQPSAKPKDRCKYFPNCTKGDSCEFIHPSTPCKAFPNCKFGDLCLYLHPKCKFDLTCSRHNCNFSHTPIISAAPPLASHVVPVHNYKMISTQNLLPPLCKFYPKCNNTLCNFYHPKLCRFGKACMNKVECNFYHHEIPAVDKFKWVSTASGTGAGQTTSTYV</sequence>
<evidence type="ECO:0000256" key="5">
    <source>
        <dbReference type="ARBA" id="ARBA00022737"/>
    </source>
</evidence>
<keyword evidence="6 9" id="KW-0863">Zinc-finger</keyword>
<evidence type="ECO:0000313" key="12">
    <source>
        <dbReference type="EMBL" id="NBJ60930.1"/>
    </source>
</evidence>
<feature type="compositionally biased region" description="Basic and acidic residues" evidence="10">
    <location>
        <begin position="357"/>
        <end position="377"/>
    </location>
</feature>
<feature type="compositionally biased region" description="Basic residues" evidence="10">
    <location>
        <begin position="107"/>
        <end position="120"/>
    </location>
</feature>
<evidence type="ECO:0000256" key="9">
    <source>
        <dbReference type="PROSITE-ProRule" id="PRU00723"/>
    </source>
</evidence>
<evidence type="ECO:0000256" key="4">
    <source>
        <dbReference type="ARBA" id="ARBA00022723"/>
    </source>
</evidence>
<name>A0A6B2EH44_9DIPT</name>
<feature type="compositionally biased region" description="Polar residues" evidence="10">
    <location>
        <begin position="311"/>
        <end position="324"/>
    </location>
</feature>
<feature type="region of interest" description="Disordered" evidence="10">
    <location>
        <begin position="439"/>
        <end position="520"/>
    </location>
</feature>
<evidence type="ECO:0000256" key="7">
    <source>
        <dbReference type="ARBA" id="ARBA00022833"/>
    </source>
</evidence>
<feature type="region of interest" description="Disordered" evidence="10">
    <location>
        <begin position="355"/>
        <end position="377"/>
    </location>
</feature>
<dbReference type="Gene3D" id="4.10.1000.30">
    <property type="match status" value="2"/>
</dbReference>
<feature type="domain" description="C3H1-type" evidence="11">
    <location>
        <begin position="676"/>
        <end position="701"/>
    </location>
</feature>
<feature type="compositionally biased region" description="Basic and acidic residues" evidence="10">
    <location>
        <begin position="173"/>
        <end position="186"/>
    </location>
</feature>
<dbReference type="GO" id="GO:0005634">
    <property type="term" value="C:nucleus"/>
    <property type="evidence" value="ECO:0007669"/>
    <property type="project" value="UniProtKB-SubCell"/>
</dbReference>
<dbReference type="InterPro" id="IPR040366">
    <property type="entry name" value="Nab2/ZC3H14"/>
</dbReference>
<dbReference type="EMBL" id="GIFK01003227">
    <property type="protein sequence ID" value="NBJ60930.1"/>
    <property type="molecule type" value="Transcribed_RNA"/>
</dbReference>
<feature type="compositionally biased region" description="Basic and acidic residues" evidence="10">
    <location>
        <begin position="630"/>
        <end position="649"/>
    </location>
</feature>
<evidence type="ECO:0000256" key="3">
    <source>
        <dbReference type="ARBA" id="ARBA00015071"/>
    </source>
</evidence>
<dbReference type="AlphaFoldDB" id="A0A6B2EH44"/>
<evidence type="ECO:0000256" key="2">
    <source>
        <dbReference type="ARBA" id="ARBA00008423"/>
    </source>
</evidence>
<evidence type="ECO:0000259" key="11">
    <source>
        <dbReference type="PROSITE" id="PS50103"/>
    </source>
</evidence>
<keyword evidence="5" id="KW-0677">Repeat</keyword>
<keyword evidence="4 9" id="KW-0479">Metal-binding</keyword>
<dbReference type="Gene3D" id="1.20.1390.10">
    <property type="entry name" value="PWI domain"/>
    <property type="match status" value="1"/>
</dbReference>
<feature type="domain" description="C3H1-type" evidence="11">
    <location>
        <begin position="702"/>
        <end position="722"/>
    </location>
</feature>
<feature type="region of interest" description="Disordered" evidence="10">
    <location>
        <begin position="229"/>
        <end position="324"/>
    </location>
</feature>
<dbReference type="PROSITE" id="PS50103">
    <property type="entry name" value="ZF_C3H1"/>
    <property type="match status" value="3"/>
</dbReference>
<dbReference type="GO" id="GO:0005737">
    <property type="term" value="C:cytoplasm"/>
    <property type="evidence" value="ECO:0007669"/>
    <property type="project" value="TreeGrafter"/>
</dbReference>
<feature type="compositionally biased region" description="Basic and acidic residues" evidence="10">
    <location>
        <begin position="97"/>
        <end position="106"/>
    </location>
</feature>
<dbReference type="GO" id="GO:0008270">
    <property type="term" value="F:zinc ion binding"/>
    <property type="evidence" value="ECO:0007669"/>
    <property type="project" value="UniProtKB-KW"/>
</dbReference>
<comment type="subcellular location">
    <subcellularLocation>
        <location evidence="1">Nucleus</location>
    </subcellularLocation>
</comment>
<dbReference type="GO" id="GO:0008143">
    <property type="term" value="F:poly(A) binding"/>
    <property type="evidence" value="ECO:0007669"/>
    <property type="project" value="InterPro"/>
</dbReference>
<feature type="zinc finger region" description="C3H1-type" evidence="9">
    <location>
        <begin position="702"/>
        <end position="722"/>
    </location>
</feature>
<dbReference type="SMART" id="SM00356">
    <property type="entry name" value="ZnF_C3H1"/>
    <property type="match status" value="3"/>
</dbReference>
<dbReference type="Pfam" id="PF14608">
    <property type="entry name" value="zf-CCCH_2"/>
    <property type="match status" value="4"/>
</dbReference>
<dbReference type="InterPro" id="IPR000571">
    <property type="entry name" value="Znf_CCCH"/>
</dbReference>
<evidence type="ECO:0000256" key="1">
    <source>
        <dbReference type="ARBA" id="ARBA00004123"/>
    </source>
</evidence>
<keyword evidence="7 9" id="KW-0862">Zinc</keyword>
<feature type="domain" description="C3H1-type" evidence="11">
    <location>
        <begin position="775"/>
        <end position="809"/>
    </location>
</feature>
<comment type="similarity">
    <text evidence="2">Belongs to the ZC3H14 family.</text>
</comment>
<protein>
    <recommendedName>
        <fullName evidence="3">Zinc finger CCCH domain-containing protein 14</fullName>
    </recommendedName>
</protein>
<feature type="region of interest" description="Disordered" evidence="10">
    <location>
        <begin position="87"/>
        <end position="143"/>
    </location>
</feature>
<feature type="region of interest" description="Disordered" evidence="10">
    <location>
        <begin position="540"/>
        <end position="649"/>
    </location>
</feature>
<feature type="compositionally biased region" description="Basic and acidic residues" evidence="10">
    <location>
        <begin position="549"/>
        <end position="592"/>
    </location>
</feature>
<keyword evidence="8" id="KW-0539">Nucleus</keyword>
<feature type="region of interest" description="Disordered" evidence="10">
    <location>
        <begin position="155"/>
        <end position="193"/>
    </location>
</feature>
<evidence type="ECO:0000256" key="6">
    <source>
        <dbReference type="ARBA" id="ARBA00022771"/>
    </source>
</evidence>
<accession>A0A6B2EH44</accession>
<evidence type="ECO:0000256" key="10">
    <source>
        <dbReference type="SAM" id="MobiDB-lite"/>
    </source>
</evidence>
<feature type="compositionally biased region" description="Acidic residues" evidence="10">
    <location>
        <begin position="502"/>
        <end position="515"/>
    </location>
</feature>
<dbReference type="PANTHER" id="PTHR14738:SF29">
    <property type="entry name" value="ZINC FINGER CCCH DOMAIN-CONTAINING PROTEIN 14"/>
    <property type="match status" value="1"/>
</dbReference>
<evidence type="ECO:0000256" key="8">
    <source>
        <dbReference type="ARBA" id="ARBA00023242"/>
    </source>
</evidence>
<feature type="compositionally biased region" description="Basic and acidic residues" evidence="10">
    <location>
        <begin position="609"/>
        <end position="620"/>
    </location>
</feature>
<reference evidence="12" key="1">
    <citation type="submission" date="2019-10" db="EMBL/GenBank/DDBJ databases">
        <title>Short sand fly seasons in Tbilisi, Georgia, hinder development of host immunity to saliva of the visceral leishmaniasis vector Phlebotomus kandelakii.</title>
        <authorList>
            <person name="Oliveira F."/>
            <person name="Giorgobiani E."/>
            <person name="Guimaraes-Costa A.B."/>
            <person name="Abdeladhim M."/>
            <person name="Oristian J."/>
            <person name="Tskhvaradze L."/>
            <person name="Tsertsvadze N."/>
            <person name="Zakalashvili M."/>
            <person name="Valenzuela J.G."/>
            <person name="Kamhawi S."/>
        </authorList>
    </citation>
    <scope>NUCLEOTIDE SEQUENCE</scope>
    <source>
        <strain evidence="12">Wild-capture in Tbilisi</strain>
        <tissue evidence="12">Salivary glands</tissue>
    </source>
</reference>
<dbReference type="PANTHER" id="PTHR14738">
    <property type="entry name" value="ZINC FINGER CCCH DOMAIN-CONTAINING PROTEIN 14"/>
    <property type="match status" value="1"/>
</dbReference>
<organism evidence="12">
    <name type="scientific">Phlebotomus kandelakii</name>
    <dbReference type="NCBI Taxonomy" id="1109342"/>
    <lineage>
        <taxon>Eukaryota</taxon>
        <taxon>Metazoa</taxon>
        <taxon>Ecdysozoa</taxon>
        <taxon>Arthropoda</taxon>
        <taxon>Hexapoda</taxon>
        <taxon>Insecta</taxon>
        <taxon>Pterygota</taxon>
        <taxon>Neoptera</taxon>
        <taxon>Endopterygota</taxon>
        <taxon>Diptera</taxon>
        <taxon>Nematocera</taxon>
        <taxon>Psychodoidea</taxon>
        <taxon>Psychodidae</taxon>
        <taxon>Phlebotomus</taxon>
        <taxon>Larroussius</taxon>
    </lineage>
</organism>